<protein>
    <submittedName>
        <fullName evidence="1">Uncharacterized protein</fullName>
    </submittedName>
</protein>
<gene>
    <name evidence="1" type="ORF">SUH3_04585</name>
</gene>
<reference evidence="1 2" key="1">
    <citation type="submission" date="2014-01" db="EMBL/GenBank/DDBJ databases">
        <title>Sulfitobacter sp. H3 (MCCC 1A00686) Genome Sequencing.</title>
        <authorList>
            <person name="Lai Q."/>
            <person name="Hong Z."/>
        </authorList>
    </citation>
    <scope>NUCLEOTIDE SEQUENCE [LARGE SCALE GENOMIC DNA]</scope>
    <source>
        <strain evidence="1 2">H3</strain>
    </source>
</reference>
<dbReference type="EMBL" id="JAMD01000001">
    <property type="protein sequence ID" value="KEJ98275.1"/>
    <property type="molecule type" value="Genomic_DNA"/>
</dbReference>
<keyword evidence="2" id="KW-1185">Reference proteome</keyword>
<evidence type="ECO:0000313" key="1">
    <source>
        <dbReference type="EMBL" id="KEJ98275.1"/>
    </source>
</evidence>
<sequence>MRILENGRLTANATAGIRPELLNGVQKSALADTLARNGRLTHRDLAPVLEARRVCGVTNKTVTTDPAADAIAALSRALKTLGR</sequence>
<name>A0A073J8Y0_9RHOB</name>
<dbReference type="Proteomes" id="UP000027746">
    <property type="component" value="Unassembled WGS sequence"/>
</dbReference>
<evidence type="ECO:0000313" key="2">
    <source>
        <dbReference type="Proteomes" id="UP000027746"/>
    </source>
</evidence>
<dbReference type="AlphaFoldDB" id="A0A073J8Y0"/>
<comment type="caution">
    <text evidence="1">The sequence shown here is derived from an EMBL/GenBank/DDBJ whole genome shotgun (WGS) entry which is preliminary data.</text>
</comment>
<accession>A0A073J8Y0</accession>
<dbReference type="RefSeq" id="WP_037921871.1">
    <property type="nucleotide sequence ID" value="NZ_FQVP01000001.1"/>
</dbReference>
<organism evidence="1 2">
    <name type="scientific">Pseudosulfitobacter pseudonitzschiae</name>
    <dbReference type="NCBI Taxonomy" id="1402135"/>
    <lineage>
        <taxon>Bacteria</taxon>
        <taxon>Pseudomonadati</taxon>
        <taxon>Pseudomonadota</taxon>
        <taxon>Alphaproteobacteria</taxon>
        <taxon>Rhodobacterales</taxon>
        <taxon>Roseobacteraceae</taxon>
        <taxon>Pseudosulfitobacter</taxon>
    </lineage>
</organism>
<proteinExistence type="predicted"/>